<feature type="signal peptide" evidence="7">
    <location>
        <begin position="1"/>
        <end position="21"/>
    </location>
</feature>
<feature type="region of interest" description="Disordered" evidence="6">
    <location>
        <begin position="201"/>
        <end position="225"/>
    </location>
</feature>
<dbReference type="Proteomes" id="UP001177670">
    <property type="component" value="Unassembled WGS sequence"/>
</dbReference>
<evidence type="ECO:0000259" key="8">
    <source>
        <dbReference type="PROSITE" id="PS50940"/>
    </source>
</evidence>
<keyword evidence="10" id="KW-1185">Reference proteome</keyword>
<evidence type="ECO:0000256" key="2">
    <source>
        <dbReference type="ARBA" id="ARBA00022729"/>
    </source>
</evidence>
<feature type="domain" description="Chitin-binding type-2" evidence="8">
    <location>
        <begin position="457"/>
        <end position="518"/>
    </location>
</feature>
<feature type="domain" description="Chitin-binding type-2" evidence="8">
    <location>
        <begin position="48"/>
        <end position="110"/>
    </location>
</feature>
<protein>
    <recommendedName>
        <fullName evidence="8">Chitin-binding type-2 domain-containing protein</fullName>
    </recommendedName>
</protein>
<evidence type="ECO:0000256" key="3">
    <source>
        <dbReference type="ARBA" id="ARBA00022737"/>
    </source>
</evidence>
<dbReference type="PANTHER" id="PTHR23301:SF106">
    <property type="entry name" value="CHITIN-BINDING TYPE-2 DOMAIN-CONTAINING PROTEIN-RELATED"/>
    <property type="match status" value="1"/>
</dbReference>
<sequence>MSRMWANSYVISVLFVIGTSANLLNEMDRVLKPPKNSADVLQKHGEINFKCMESGFFAEPDSCKRFYNCSTLLGVHYLANIFDCLDDRVYSINQKKCVHQRNNDRPECSVQTQSQLVPQLKFIKEPRQPQLERKQEPLYSEGIEDYMRNLLQETMKLVTNSENDAVTTVDDTGTTESYVAESVNLDDDSHTTDSYKIVSTNSVDNTDTTDSYEIESTNSNDDSDTKNLYEEINSTDAYVSVINKIIRGKAPELFENVKKDDDSFTYVTARENENTTLSIASYEKNIVEQICVEEGFLPDLEDCSKFYRCVVVGSILNKYEFSCPAGTFWDNWRQTCNFPRQVQNLRTCKRWNDFGIAAPVQFSMPRIEDSAIISDLSKDRFAIVCPSGFQRHLKYCNLFHQCIVNNDMQRTIVLFGCPNGAIFDEERLLCTDATLNCTKFEFDEQSSSIVILNRLNEVLCPEEGQFPYSKFCSSKYFKCVRNEYGILEGYLVDCPAGNVYSLLSNYCVPPTLFPHCTNYYQV</sequence>
<dbReference type="EMBL" id="JAHYIQ010000022">
    <property type="protein sequence ID" value="KAK1122594.1"/>
    <property type="molecule type" value="Genomic_DNA"/>
</dbReference>
<evidence type="ECO:0000256" key="4">
    <source>
        <dbReference type="ARBA" id="ARBA00023157"/>
    </source>
</evidence>
<comment type="caution">
    <text evidence="9">The sequence shown here is derived from an EMBL/GenBank/DDBJ whole genome shotgun (WGS) entry which is preliminary data.</text>
</comment>
<dbReference type="InterPro" id="IPR036508">
    <property type="entry name" value="Chitin-bd_dom_sf"/>
</dbReference>
<accession>A0AA40FPL6</accession>
<keyword evidence="4" id="KW-1015">Disulfide bond</keyword>
<dbReference type="SMART" id="SM00494">
    <property type="entry name" value="ChtBD2"/>
    <property type="match status" value="4"/>
</dbReference>
<dbReference type="Pfam" id="PF01607">
    <property type="entry name" value="CBM_14"/>
    <property type="match status" value="2"/>
</dbReference>
<keyword evidence="2 7" id="KW-0732">Signal</keyword>
<keyword evidence="5" id="KW-0325">Glycoprotein</keyword>
<dbReference type="GO" id="GO:0008061">
    <property type="term" value="F:chitin binding"/>
    <property type="evidence" value="ECO:0007669"/>
    <property type="project" value="UniProtKB-KW"/>
</dbReference>
<dbReference type="PROSITE" id="PS50940">
    <property type="entry name" value="CHIT_BIND_II"/>
    <property type="match status" value="4"/>
</dbReference>
<dbReference type="InterPro" id="IPR002557">
    <property type="entry name" value="Chitin-bd_dom"/>
</dbReference>
<name>A0AA40FPL6_9HYME</name>
<evidence type="ECO:0000256" key="6">
    <source>
        <dbReference type="SAM" id="MobiDB-lite"/>
    </source>
</evidence>
<evidence type="ECO:0000313" key="10">
    <source>
        <dbReference type="Proteomes" id="UP001177670"/>
    </source>
</evidence>
<evidence type="ECO:0000313" key="9">
    <source>
        <dbReference type="EMBL" id="KAK1122594.1"/>
    </source>
</evidence>
<reference evidence="9" key="1">
    <citation type="submission" date="2021-10" db="EMBL/GenBank/DDBJ databases">
        <title>Melipona bicolor Genome sequencing and assembly.</title>
        <authorList>
            <person name="Araujo N.S."/>
            <person name="Arias M.C."/>
        </authorList>
    </citation>
    <scope>NUCLEOTIDE SEQUENCE</scope>
    <source>
        <strain evidence="9">USP_2M_L1-L4_2017</strain>
        <tissue evidence="9">Whole body</tissue>
    </source>
</reference>
<keyword evidence="1" id="KW-0147">Chitin-binding</keyword>
<dbReference type="AlphaFoldDB" id="A0AA40FPL6"/>
<dbReference type="InterPro" id="IPR051940">
    <property type="entry name" value="Chitin_bind-dev_reg"/>
</dbReference>
<dbReference type="Gene3D" id="2.170.140.10">
    <property type="entry name" value="Chitin binding domain"/>
    <property type="match status" value="3"/>
</dbReference>
<dbReference type="SUPFAM" id="SSF57625">
    <property type="entry name" value="Invertebrate chitin-binding proteins"/>
    <property type="match status" value="4"/>
</dbReference>
<feature type="compositionally biased region" description="Low complexity" evidence="6">
    <location>
        <begin position="201"/>
        <end position="211"/>
    </location>
</feature>
<feature type="domain" description="Chitin-binding type-2" evidence="8">
    <location>
        <begin position="382"/>
        <end position="439"/>
    </location>
</feature>
<evidence type="ECO:0000256" key="7">
    <source>
        <dbReference type="SAM" id="SignalP"/>
    </source>
</evidence>
<feature type="domain" description="Chitin-binding type-2" evidence="8">
    <location>
        <begin position="288"/>
        <end position="350"/>
    </location>
</feature>
<organism evidence="9 10">
    <name type="scientific">Melipona bicolor</name>
    <dbReference type="NCBI Taxonomy" id="60889"/>
    <lineage>
        <taxon>Eukaryota</taxon>
        <taxon>Metazoa</taxon>
        <taxon>Ecdysozoa</taxon>
        <taxon>Arthropoda</taxon>
        <taxon>Hexapoda</taxon>
        <taxon>Insecta</taxon>
        <taxon>Pterygota</taxon>
        <taxon>Neoptera</taxon>
        <taxon>Endopterygota</taxon>
        <taxon>Hymenoptera</taxon>
        <taxon>Apocrita</taxon>
        <taxon>Aculeata</taxon>
        <taxon>Apoidea</taxon>
        <taxon>Anthophila</taxon>
        <taxon>Apidae</taxon>
        <taxon>Melipona</taxon>
    </lineage>
</organism>
<evidence type="ECO:0000256" key="1">
    <source>
        <dbReference type="ARBA" id="ARBA00022669"/>
    </source>
</evidence>
<proteinExistence type="predicted"/>
<feature type="chain" id="PRO_5041392185" description="Chitin-binding type-2 domain-containing protein" evidence="7">
    <location>
        <begin position="22"/>
        <end position="522"/>
    </location>
</feature>
<keyword evidence="3" id="KW-0677">Repeat</keyword>
<gene>
    <name evidence="9" type="ORF">K0M31_009039</name>
</gene>
<dbReference type="PANTHER" id="PTHR23301">
    <property type="entry name" value="CHITIN BINDING PERITROPHIN-A"/>
    <property type="match status" value="1"/>
</dbReference>
<dbReference type="GO" id="GO:0005576">
    <property type="term" value="C:extracellular region"/>
    <property type="evidence" value="ECO:0007669"/>
    <property type="project" value="InterPro"/>
</dbReference>
<evidence type="ECO:0000256" key="5">
    <source>
        <dbReference type="ARBA" id="ARBA00023180"/>
    </source>
</evidence>